<keyword evidence="4 9" id="KW-1133">Transmembrane helix</keyword>
<evidence type="ECO:0000259" key="10">
    <source>
        <dbReference type="PROSITE" id="PS50259"/>
    </source>
</evidence>
<feature type="transmembrane region" description="Helical" evidence="9">
    <location>
        <begin position="109"/>
        <end position="130"/>
    </location>
</feature>
<dbReference type="PROSITE" id="PS00981">
    <property type="entry name" value="G_PROTEIN_RECEP_F3_3"/>
    <property type="match status" value="1"/>
</dbReference>
<dbReference type="EMBL" id="OW240917">
    <property type="protein sequence ID" value="CAH2299372.1"/>
    <property type="molecule type" value="Genomic_DNA"/>
</dbReference>
<organism evidence="11 12">
    <name type="scientific">Pelobates cultripes</name>
    <name type="common">Western spadefoot toad</name>
    <dbReference type="NCBI Taxonomy" id="61616"/>
    <lineage>
        <taxon>Eukaryota</taxon>
        <taxon>Metazoa</taxon>
        <taxon>Chordata</taxon>
        <taxon>Craniata</taxon>
        <taxon>Vertebrata</taxon>
        <taxon>Euteleostomi</taxon>
        <taxon>Amphibia</taxon>
        <taxon>Batrachia</taxon>
        <taxon>Anura</taxon>
        <taxon>Pelobatoidea</taxon>
        <taxon>Pelobatidae</taxon>
        <taxon>Pelobates</taxon>
    </lineage>
</organism>
<evidence type="ECO:0000256" key="6">
    <source>
        <dbReference type="ARBA" id="ARBA00023136"/>
    </source>
</evidence>
<evidence type="ECO:0000256" key="8">
    <source>
        <dbReference type="ARBA" id="ARBA00023224"/>
    </source>
</evidence>
<dbReference type="GO" id="GO:0005886">
    <property type="term" value="C:plasma membrane"/>
    <property type="evidence" value="ECO:0007669"/>
    <property type="project" value="UniProtKB-SubCell"/>
</dbReference>
<keyword evidence="2" id="KW-1003">Cell membrane</keyword>
<dbReference type="InterPro" id="IPR000068">
    <property type="entry name" value="GPCR_3_Ca_sens_rcpt-rel"/>
</dbReference>
<evidence type="ECO:0000256" key="7">
    <source>
        <dbReference type="ARBA" id="ARBA00023180"/>
    </source>
</evidence>
<dbReference type="PRINTS" id="PR00248">
    <property type="entry name" value="GPCRMGR"/>
</dbReference>
<dbReference type="InterPro" id="IPR000337">
    <property type="entry name" value="GPCR_3"/>
</dbReference>
<name>A0AAD1WCR1_PELCU</name>
<reference evidence="11" key="1">
    <citation type="submission" date="2022-03" db="EMBL/GenBank/DDBJ databases">
        <authorList>
            <person name="Alioto T."/>
            <person name="Alioto T."/>
            <person name="Gomez Garrido J."/>
        </authorList>
    </citation>
    <scope>NUCLEOTIDE SEQUENCE</scope>
</reference>
<gene>
    <name evidence="11" type="ORF">PECUL_23A021177</name>
</gene>
<dbReference type="PANTHER" id="PTHR24061:SF588">
    <property type="entry name" value="VOMERONASAL TYPE-2 RECEPTOR 26"/>
    <property type="match status" value="1"/>
</dbReference>
<feature type="transmembrane region" description="Helical" evidence="9">
    <location>
        <begin position="71"/>
        <end position="97"/>
    </location>
</feature>
<feature type="transmembrane region" description="Helical" evidence="9">
    <location>
        <begin position="298"/>
        <end position="321"/>
    </location>
</feature>
<keyword evidence="8" id="KW-0807">Transducer</keyword>
<dbReference type="InterPro" id="IPR017979">
    <property type="entry name" value="GPCR_3_CS"/>
</dbReference>
<feature type="transmembrane region" description="Helical" evidence="9">
    <location>
        <begin position="266"/>
        <end position="286"/>
    </location>
</feature>
<evidence type="ECO:0000256" key="4">
    <source>
        <dbReference type="ARBA" id="ARBA00022989"/>
    </source>
</evidence>
<evidence type="ECO:0000256" key="5">
    <source>
        <dbReference type="ARBA" id="ARBA00023040"/>
    </source>
</evidence>
<dbReference type="PANTHER" id="PTHR24061">
    <property type="entry name" value="CALCIUM-SENSING RECEPTOR-RELATED"/>
    <property type="match status" value="1"/>
</dbReference>
<evidence type="ECO:0000256" key="3">
    <source>
        <dbReference type="ARBA" id="ARBA00022692"/>
    </source>
</evidence>
<feature type="transmembrane region" description="Helical" evidence="9">
    <location>
        <begin position="142"/>
        <end position="166"/>
    </location>
</feature>
<evidence type="ECO:0000256" key="1">
    <source>
        <dbReference type="ARBA" id="ARBA00004651"/>
    </source>
</evidence>
<keyword evidence="5" id="KW-0297">G-protein coupled receptor</keyword>
<dbReference type="PROSITE" id="PS50259">
    <property type="entry name" value="G_PROTEIN_RECEP_F3_4"/>
    <property type="match status" value="1"/>
</dbReference>
<keyword evidence="12" id="KW-1185">Reference proteome</keyword>
<evidence type="ECO:0000256" key="9">
    <source>
        <dbReference type="SAM" id="Phobius"/>
    </source>
</evidence>
<feature type="transmembrane region" description="Helical" evidence="9">
    <location>
        <begin position="186"/>
        <end position="204"/>
    </location>
</feature>
<evidence type="ECO:0000256" key="2">
    <source>
        <dbReference type="ARBA" id="ARBA00022475"/>
    </source>
</evidence>
<dbReference type="AlphaFoldDB" id="A0AAD1WCR1"/>
<keyword evidence="3 9" id="KW-0812">Transmembrane</keyword>
<dbReference type="GO" id="GO:0004930">
    <property type="term" value="F:G protein-coupled receptor activity"/>
    <property type="evidence" value="ECO:0007669"/>
    <property type="project" value="UniProtKB-KW"/>
</dbReference>
<evidence type="ECO:0000313" key="12">
    <source>
        <dbReference type="Proteomes" id="UP001295444"/>
    </source>
</evidence>
<feature type="transmembrane region" description="Helical" evidence="9">
    <location>
        <begin position="236"/>
        <end position="254"/>
    </location>
</feature>
<keyword evidence="7" id="KW-0325">Glycoprotein</keyword>
<proteinExistence type="predicted"/>
<comment type="subcellular location">
    <subcellularLocation>
        <location evidence="1">Cell membrane</location>
        <topology evidence="1">Multi-pass membrane protein</topology>
    </subcellularLocation>
</comment>
<feature type="domain" description="G-protein coupled receptors family 3 profile" evidence="10">
    <location>
        <begin position="72"/>
        <end position="336"/>
    </location>
</feature>
<sequence length="338" mass="38645">MAARMPANGKTQEPEDLSVFQEEFRERKKCKERSSVHSQDCLRCYENEWSDEKREMCFPKLHEFLSYENDILPLVFIFISAFLVLSNTLIALIFFLFRETPIVRANNRNLSFTLLVSLTLSSMCVFLFLGRPVNVTCMLRHISFGITFSVALSSLLAKTIIVFFAFKATKPDSLWRKCVGTNMSHYEVLIFSSVQVIISVIWLSTSPPFQELDMHSYPGKIIIQCNEGSIFALYSMLSYMGLLATMSFILAYMVRTLPDSFNEAKYITFSMLVFCSVWICAIPAYLSSRGKNMVAVEIFAILSSNTAIASCIFYPKCYIILLKPEENTKRRLLDKPVS</sequence>
<evidence type="ECO:0000313" key="11">
    <source>
        <dbReference type="EMBL" id="CAH2299372.1"/>
    </source>
</evidence>
<dbReference type="Proteomes" id="UP001295444">
    <property type="component" value="Chromosome 06"/>
</dbReference>
<dbReference type="Pfam" id="PF00003">
    <property type="entry name" value="7tm_3"/>
    <property type="match status" value="1"/>
</dbReference>
<keyword evidence="6 9" id="KW-0472">Membrane</keyword>
<dbReference type="InterPro" id="IPR017978">
    <property type="entry name" value="GPCR_3_C"/>
</dbReference>
<protein>
    <submittedName>
        <fullName evidence="11">Vomeronasal type-2 receptor 26-like</fullName>
    </submittedName>
</protein>
<keyword evidence="11" id="KW-0675">Receptor</keyword>
<accession>A0AAD1WCR1</accession>